<dbReference type="InterPro" id="IPR036894">
    <property type="entry name" value="YbaB-like_sf"/>
</dbReference>
<gene>
    <name evidence="1" type="ORF">AL705_06315</name>
    <name evidence="2" type="ORF">LC603019_01250</name>
</gene>
<dbReference type="InterPro" id="IPR004401">
    <property type="entry name" value="YbaB/EbfC"/>
</dbReference>
<dbReference type="GeneID" id="84895154"/>
<reference evidence="1" key="2">
    <citation type="journal article" date="2016" name="Int. J. Syst. Evol. Microbiol.">
        <title>Lawsonella clevelandensis gen. nov., sp. nov., a new member of the suborder Corynebacterineae isolated from human abscesses.</title>
        <authorList>
            <person name="Bell M.E."/>
            <person name="Bernard K.A."/>
            <person name="Harrington S.M."/>
            <person name="Patel N.B."/>
            <person name="Tucker T.A."/>
            <person name="Metcalfe M.G."/>
            <person name="McQuiston J.R."/>
        </authorList>
    </citation>
    <scope>NUCLEOTIDE SEQUENCE</scope>
    <source>
        <strain evidence="1">X1698</strain>
    </source>
</reference>
<keyword evidence="4" id="KW-1185">Reference proteome</keyword>
<dbReference type="EMBL" id="LR584267">
    <property type="protein sequence ID" value="VHO01234.1"/>
    <property type="molecule type" value="Genomic_DNA"/>
</dbReference>
<evidence type="ECO:0000313" key="3">
    <source>
        <dbReference type="Proteomes" id="UP000068137"/>
    </source>
</evidence>
<dbReference type="Proteomes" id="UP000068137">
    <property type="component" value="Chromosome"/>
</dbReference>
<dbReference type="KEGG" id="cbq:AL705_06315"/>
<dbReference type="SUPFAM" id="SSF82607">
    <property type="entry name" value="YbaB-like"/>
    <property type="match status" value="1"/>
</dbReference>
<accession>A0A0M4MLQ9</accession>
<reference evidence="1 3" key="1">
    <citation type="journal article" date="2015" name="Genome Announc.">
        <title>Complete Genome Sequences for Two Strains of a Novel Fastidious, Partially Acid-Fast, Gram-Positive Corynebacterineae Bacterium, Derived from Human Clinical Samples.</title>
        <authorList>
            <person name="Nicholson A.C."/>
            <person name="Bell M."/>
            <person name="Humrighouse B.W."/>
            <person name="McQuiston J.R."/>
        </authorList>
    </citation>
    <scope>NUCLEOTIDE SEQUENCE [LARGE SCALE GENOMIC DNA]</scope>
    <source>
        <strain evidence="1 3">X1698</strain>
    </source>
</reference>
<reference evidence="2 4" key="3">
    <citation type="submission" date="2019-04" db="EMBL/GenBank/DDBJ databases">
        <authorList>
            <person name="Seth-Smith MB H."/>
            <person name="Seth-Smith H."/>
        </authorList>
    </citation>
    <scope>NUCLEOTIDE SEQUENCE [LARGE SCALE GENOMIC DNA]</scope>
    <source>
        <strain evidence="2">USB-603019</strain>
    </source>
</reference>
<dbReference type="RefSeq" id="WP_053962285.1">
    <property type="nucleotide sequence ID" value="NZ_CP009312.1"/>
</dbReference>
<protein>
    <submittedName>
        <fullName evidence="1">Uncharacterized protein</fullName>
    </submittedName>
</protein>
<proteinExistence type="predicted"/>
<dbReference type="EMBL" id="CP012390">
    <property type="protein sequence ID" value="ALE19241.1"/>
    <property type="molecule type" value="Genomic_DNA"/>
</dbReference>
<sequence length="177" mass="19287">MSKNIYRTADRTITITCADNGDLLGIELHGNLSPARLSAELCRLHAKALPQYEQPYSNREIDSVMARLSEPPTPALAEIYGALHDSMATLRKAGEDLQAHPSEGSTEAVTVTISGRGCLTSVECKDKAKKLTANELATSLLEAYQQAKTAAQTYSEQWRTQLTAALEEINPVRVTRA</sequence>
<evidence type="ECO:0000313" key="1">
    <source>
        <dbReference type="EMBL" id="ALE19241.1"/>
    </source>
</evidence>
<dbReference type="Pfam" id="PF02575">
    <property type="entry name" value="YbaB_DNA_bd"/>
    <property type="match status" value="1"/>
</dbReference>
<dbReference type="Proteomes" id="UP000324288">
    <property type="component" value="Chromosome"/>
</dbReference>
<evidence type="ECO:0000313" key="2">
    <source>
        <dbReference type="EMBL" id="VHO01234.1"/>
    </source>
</evidence>
<organism evidence="1 3">
    <name type="scientific">Lawsonella clevelandensis</name>
    <dbReference type="NCBI Taxonomy" id="1528099"/>
    <lineage>
        <taxon>Bacteria</taxon>
        <taxon>Bacillati</taxon>
        <taxon>Actinomycetota</taxon>
        <taxon>Actinomycetes</taxon>
        <taxon>Mycobacteriales</taxon>
        <taxon>Lawsonellaceae</taxon>
        <taxon>Lawsonella</taxon>
    </lineage>
</organism>
<evidence type="ECO:0000313" key="4">
    <source>
        <dbReference type="Proteomes" id="UP000324288"/>
    </source>
</evidence>
<dbReference type="Gene3D" id="3.30.1310.10">
    <property type="entry name" value="Nucleoid-associated protein YbaB-like domain"/>
    <property type="match status" value="1"/>
</dbReference>
<name>A0A0M4MLQ9_9ACTN</name>
<dbReference type="AlphaFoldDB" id="A0A0M4MLQ9"/>
<dbReference type="GO" id="GO:0003677">
    <property type="term" value="F:DNA binding"/>
    <property type="evidence" value="ECO:0007669"/>
    <property type="project" value="InterPro"/>
</dbReference>